<gene>
    <name evidence="1" type="ORF">ACE5IX_07290</name>
</gene>
<keyword evidence="2" id="KW-1185">Reference proteome</keyword>
<dbReference type="RefSeq" id="WP_375516874.1">
    <property type="nucleotide sequence ID" value="NZ_JBHILI010000004.1"/>
</dbReference>
<protein>
    <recommendedName>
        <fullName evidence="3">Secreted protein</fullName>
    </recommendedName>
</protein>
<comment type="caution">
    <text evidence="1">The sequence shown here is derived from an EMBL/GenBank/DDBJ whole genome shotgun (WGS) entry which is preliminary data.</text>
</comment>
<evidence type="ECO:0000313" key="1">
    <source>
        <dbReference type="EMBL" id="MFB5736302.1"/>
    </source>
</evidence>
<organism evidence="1 2">
    <name type="scientific">Leptospira wolffii</name>
    <dbReference type="NCBI Taxonomy" id="409998"/>
    <lineage>
        <taxon>Bacteria</taxon>
        <taxon>Pseudomonadati</taxon>
        <taxon>Spirochaetota</taxon>
        <taxon>Spirochaetia</taxon>
        <taxon>Leptospirales</taxon>
        <taxon>Leptospiraceae</taxon>
        <taxon>Leptospira</taxon>
    </lineage>
</organism>
<name>A0ABV5BMH3_9LEPT</name>
<accession>A0ABV5BMH3</accession>
<evidence type="ECO:0000313" key="2">
    <source>
        <dbReference type="Proteomes" id="UP001580391"/>
    </source>
</evidence>
<reference evidence="1 2" key="1">
    <citation type="submission" date="2024-09" db="EMBL/GenBank/DDBJ databases">
        <title>Taxonomic and Genotyping Characterization of Leptospira Strains isolated from Multiple Sources in Colombia highlights the importance of intermediate species.</title>
        <authorList>
            <person name="Torres Higuera L."/>
            <person name="Rojas Tapias D."/>
            <person name="Jimenez Velasquez S."/>
            <person name="Renjifo Ibanez C."/>
        </authorList>
    </citation>
    <scope>NUCLEOTIDE SEQUENCE [LARGE SCALE GENOMIC DNA]</scope>
    <source>
        <strain evidence="1 2">Lep080</strain>
    </source>
</reference>
<evidence type="ECO:0008006" key="3">
    <source>
        <dbReference type="Google" id="ProtNLM"/>
    </source>
</evidence>
<dbReference type="EMBL" id="JBHILJ010000003">
    <property type="protein sequence ID" value="MFB5736302.1"/>
    <property type="molecule type" value="Genomic_DNA"/>
</dbReference>
<dbReference type="Proteomes" id="UP001580391">
    <property type="component" value="Unassembled WGS sequence"/>
</dbReference>
<proteinExistence type="predicted"/>
<sequence length="81" mass="9441">MLQYRFVQARVHRLFLGLFVFSFCYKGPQNGSFLEFLWFESSYIAYTPPVFTEVFGLAAATYSSGNSHLLPKRMELEVQFI</sequence>